<keyword evidence="6" id="KW-0489">Methyltransferase</keyword>
<accession>A0A292ZIW6</accession>
<evidence type="ECO:0000256" key="4">
    <source>
        <dbReference type="ARBA" id="ARBA00030169"/>
    </source>
</evidence>
<proteinExistence type="predicted"/>
<dbReference type="PANTHER" id="PTHR33254:SF4">
    <property type="entry name" value="4-HYDROXY-4-METHYL-2-OXOGLUTARATE ALDOLASE 3-RELATED"/>
    <property type="match status" value="1"/>
</dbReference>
<evidence type="ECO:0000256" key="2">
    <source>
        <dbReference type="ARBA" id="ARBA00016549"/>
    </source>
</evidence>
<dbReference type="GO" id="GO:0046872">
    <property type="term" value="F:metal ion binding"/>
    <property type="evidence" value="ECO:0007669"/>
    <property type="project" value="UniProtKB-KW"/>
</dbReference>
<dbReference type="AlphaFoldDB" id="A0A292ZIW6"/>
<name>A0A292ZIW6_SPHSA</name>
<comment type="cofactor">
    <cofactor evidence="1">
        <name>a divalent metal cation</name>
        <dbReference type="ChEBI" id="CHEBI:60240"/>
    </cofactor>
</comment>
<evidence type="ECO:0000313" key="7">
    <source>
        <dbReference type="Proteomes" id="UP000221538"/>
    </source>
</evidence>
<dbReference type="Gene3D" id="3.50.30.40">
    <property type="entry name" value="Ribonuclease E inhibitor RraA/RraA-like"/>
    <property type="match status" value="1"/>
</dbReference>
<reference evidence="6 7" key="1">
    <citation type="journal article" date="2013" name="Biodegradation">
        <title>Occurrence of 4-tert-butylphenol (4-t-BP) biodegradation in an aquatic sample caused by the presence of Spirodela polyrrhiza and isolation of a 4-t-BP-utilizing bacterium.</title>
        <authorList>
            <person name="Ogata Y."/>
            <person name="Toyama T."/>
            <person name="Yu N."/>
            <person name="Wang X."/>
            <person name="Sei K."/>
            <person name="Ike M."/>
        </authorList>
    </citation>
    <scope>NUCLEOTIDE SEQUENCE [LARGE SCALE GENOMIC DNA]</scope>
    <source>
        <strain evidence="6 7">OMI</strain>
    </source>
</reference>
<feature type="binding site" evidence="5">
    <location>
        <begin position="95"/>
        <end position="98"/>
    </location>
    <ligand>
        <name>substrate</name>
    </ligand>
</feature>
<dbReference type="RefSeq" id="WP_218042365.1">
    <property type="nucleotide sequence ID" value="NZ_BEWI01000032.1"/>
</dbReference>
<reference evidence="6 7" key="2">
    <citation type="journal article" date="2013" name="Environ. Sci. Technol.">
        <title>The 4-tert-butylphenol-utilizing bacterium Sphingobium fuliginis OMI can degrade bisphenols via phenolic ring hydroxylation and meta-cleavage pathway.</title>
        <authorList>
            <person name="Ogata Y."/>
            <person name="Goda S."/>
            <person name="Toyama T."/>
            <person name="Sei K."/>
            <person name="Ike M."/>
        </authorList>
    </citation>
    <scope>NUCLEOTIDE SEQUENCE [LARGE SCALE GENOMIC DNA]</scope>
    <source>
        <strain evidence="6 7">OMI</strain>
    </source>
</reference>
<dbReference type="InterPro" id="IPR005493">
    <property type="entry name" value="RraA/RraA-like"/>
</dbReference>
<dbReference type="GO" id="GO:0032259">
    <property type="term" value="P:methylation"/>
    <property type="evidence" value="ECO:0007669"/>
    <property type="project" value="UniProtKB-KW"/>
</dbReference>
<keyword evidence="5" id="KW-0479">Metal-binding</keyword>
<keyword evidence="5" id="KW-0460">Magnesium</keyword>
<dbReference type="InterPro" id="IPR036704">
    <property type="entry name" value="RraA/RraA-like_sf"/>
</dbReference>
<feature type="binding site" evidence="5">
    <location>
        <position position="118"/>
    </location>
    <ligand>
        <name>Mg(2+)</name>
        <dbReference type="ChEBI" id="CHEBI:18420"/>
    </ligand>
</feature>
<evidence type="ECO:0000256" key="3">
    <source>
        <dbReference type="ARBA" id="ARBA00029596"/>
    </source>
</evidence>
<comment type="cofactor">
    <cofactor evidence="5">
        <name>Mg(2+)</name>
        <dbReference type="ChEBI" id="CHEBI:18420"/>
    </cofactor>
</comment>
<dbReference type="Pfam" id="PF03737">
    <property type="entry name" value="RraA-like"/>
    <property type="match status" value="1"/>
</dbReference>
<dbReference type="CDD" id="cd16841">
    <property type="entry name" value="RraA_family"/>
    <property type="match status" value="1"/>
</dbReference>
<evidence type="ECO:0000256" key="5">
    <source>
        <dbReference type="PIRSR" id="PIRSR605493-1"/>
    </source>
</evidence>
<protein>
    <recommendedName>
        <fullName evidence="2">Putative 4-hydroxy-4-methyl-2-oxoglutarate aldolase</fullName>
    </recommendedName>
    <alternativeName>
        <fullName evidence="3">Regulator of ribonuclease activity homolog</fullName>
    </alternativeName>
    <alternativeName>
        <fullName evidence="4">RraA-like protein</fullName>
    </alternativeName>
</protein>
<organism evidence="6 7">
    <name type="scientific">Sphingobium fuliginis (strain ATCC 27551)</name>
    <dbReference type="NCBI Taxonomy" id="336203"/>
    <lineage>
        <taxon>Bacteria</taxon>
        <taxon>Pseudomonadati</taxon>
        <taxon>Pseudomonadota</taxon>
        <taxon>Alphaproteobacteria</taxon>
        <taxon>Sphingomonadales</taxon>
        <taxon>Sphingomonadaceae</taxon>
        <taxon>Sphingobium</taxon>
    </lineage>
</organism>
<dbReference type="Proteomes" id="UP000221538">
    <property type="component" value="Unassembled WGS sequence"/>
</dbReference>
<sequence length="224" mass="23274">MSQFEIHPMPPILGADVVEQLSQAEVATIGHWRKWGFPNRAIQRIGAGHTIVGTAITVACPSEDNSIVHHAISLLRAGDILLIDRLGDTEVACWGGGVNHAAKLTGAAAVIIDGPCTDIREIRASGFPIWCRGVSGRTSLPLGNAGRINVPVSIGGAVVMPGDAVLCDDDGLVVLSPDEALSVAQRALEHQARTSRTLASLDEGRSLSELSGAAAKILSGAISK</sequence>
<evidence type="ECO:0000313" key="6">
    <source>
        <dbReference type="EMBL" id="GAY22813.1"/>
    </source>
</evidence>
<evidence type="ECO:0000256" key="1">
    <source>
        <dbReference type="ARBA" id="ARBA00001968"/>
    </source>
</evidence>
<dbReference type="GO" id="GO:0008168">
    <property type="term" value="F:methyltransferase activity"/>
    <property type="evidence" value="ECO:0007669"/>
    <property type="project" value="UniProtKB-KW"/>
</dbReference>
<dbReference type="PANTHER" id="PTHR33254">
    <property type="entry name" value="4-HYDROXY-4-METHYL-2-OXOGLUTARATE ALDOLASE 3-RELATED"/>
    <property type="match status" value="1"/>
</dbReference>
<dbReference type="SUPFAM" id="SSF89562">
    <property type="entry name" value="RraA-like"/>
    <property type="match status" value="1"/>
</dbReference>
<comment type="caution">
    <text evidence="6">The sequence shown here is derived from an EMBL/GenBank/DDBJ whole genome shotgun (WGS) entry which is preliminary data.</text>
</comment>
<keyword evidence="6" id="KW-0808">Transferase</keyword>
<dbReference type="EMBL" id="BEWI01000032">
    <property type="protein sequence ID" value="GAY22813.1"/>
    <property type="molecule type" value="Genomic_DNA"/>
</dbReference>
<gene>
    <name evidence="6" type="ORF">SFOMI_3375</name>
</gene>